<protein>
    <recommendedName>
        <fullName evidence="2">DUF6879 domain-containing protein</fullName>
    </recommendedName>
</protein>
<evidence type="ECO:0000259" key="2">
    <source>
        <dbReference type="Pfam" id="PF21806"/>
    </source>
</evidence>
<reference evidence="4" key="1">
    <citation type="journal article" date="2019" name="Int. J. Syst. Evol. Microbiol.">
        <title>The Global Catalogue of Microorganisms (GCM) 10K type strain sequencing project: providing services to taxonomists for standard genome sequencing and annotation.</title>
        <authorList>
            <consortium name="The Broad Institute Genomics Platform"/>
            <consortium name="The Broad Institute Genome Sequencing Center for Infectious Disease"/>
            <person name="Wu L."/>
            <person name="Ma J."/>
        </authorList>
    </citation>
    <scope>NUCLEOTIDE SEQUENCE [LARGE SCALE GENOMIC DNA]</scope>
    <source>
        <strain evidence="4">JCM 4737</strain>
    </source>
</reference>
<evidence type="ECO:0000256" key="1">
    <source>
        <dbReference type="SAM" id="MobiDB-lite"/>
    </source>
</evidence>
<dbReference type="Proteomes" id="UP000599437">
    <property type="component" value="Unassembled WGS sequence"/>
</dbReference>
<accession>A0ABQ3DXJ1</accession>
<dbReference type="Pfam" id="PF21806">
    <property type="entry name" value="DUF6879"/>
    <property type="match status" value="1"/>
</dbReference>
<evidence type="ECO:0000313" key="3">
    <source>
        <dbReference type="EMBL" id="GHB14055.1"/>
    </source>
</evidence>
<organism evidence="3 4">
    <name type="scientific">Streptomyces chryseus</name>
    <dbReference type="NCBI Taxonomy" id="68186"/>
    <lineage>
        <taxon>Bacteria</taxon>
        <taxon>Bacillati</taxon>
        <taxon>Actinomycetota</taxon>
        <taxon>Actinomycetes</taxon>
        <taxon>Kitasatosporales</taxon>
        <taxon>Streptomycetaceae</taxon>
        <taxon>Streptomyces</taxon>
    </lineage>
</organism>
<gene>
    <name evidence="3" type="ORF">GCM10010346_41970</name>
</gene>
<comment type="caution">
    <text evidence="3">The sequence shown here is derived from an EMBL/GenBank/DDBJ whole genome shotgun (WGS) entry which is preliminary data.</text>
</comment>
<sequence>MRLRESFSGFLERCARFLDLSHKVRDKPQRDARHPAMLSSGPTPERKDTPMRRLRFNGTGSGVNGCPSIHEDLDTGDIVVHGPPLTDPDDTAQLRHLSEGETAIVVPRELLIDFGPKEADRVPDIIGLDEFDKLFTSFKHTAWRLETRRRYASDEVSDTYAQFLRGEPVEWDGANAEWCAERREQTALGKRFERVRVVDDPPTPGQLYLLDNAKRNSSVGEDIRNLRRADADRLDLPEEDFWLIDSRIVALLRFDDSDNLVDVELITEPAAVNRYAQVRDAARHYAVPYERFAATVTASK</sequence>
<evidence type="ECO:0000313" key="4">
    <source>
        <dbReference type="Proteomes" id="UP000599437"/>
    </source>
</evidence>
<proteinExistence type="predicted"/>
<name>A0ABQ3DXJ1_9ACTN</name>
<dbReference type="EMBL" id="BMVO01000014">
    <property type="protein sequence ID" value="GHB14055.1"/>
    <property type="molecule type" value="Genomic_DNA"/>
</dbReference>
<keyword evidence="4" id="KW-1185">Reference proteome</keyword>
<dbReference type="InterPro" id="IPR049244">
    <property type="entry name" value="DUF6879"/>
</dbReference>
<feature type="region of interest" description="Disordered" evidence="1">
    <location>
        <begin position="26"/>
        <end position="51"/>
    </location>
</feature>
<feature type="domain" description="DUF6879" evidence="2">
    <location>
        <begin position="129"/>
        <end position="293"/>
    </location>
</feature>